<feature type="compositionally biased region" description="Basic residues" evidence="1">
    <location>
        <begin position="657"/>
        <end position="667"/>
    </location>
</feature>
<feature type="compositionally biased region" description="Basic and acidic residues" evidence="1">
    <location>
        <begin position="339"/>
        <end position="379"/>
    </location>
</feature>
<dbReference type="InterPro" id="IPR007275">
    <property type="entry name" value="YTH_domain"/>
</dbReference>
<evidence type="ECO:0000313" key="3">
    <source>
        <dbReference type="EMBL" id="PGH07266.1"/>
    </source>
</evidence>
<accession>A0A2B7XDQ0</accession>
<dbReference type="GO" id="GO:0003729">
    <property type="term" value="F:mRNA binding"/>
    <property type="evidence" value="ECO:0007669"/>
    <property type="project" value="TreeGrafter"/>
</dbReference>
<proteinExistence type="predicted"/>
<dbReference type="EMBL" id="PDNA01000170">
    <property type="protein sequence ID" value="PGH07266.1"/>
    <property type="molecule type" value="Genomic_DNA"/>
</dbReference>
<feature type="region of interest" description="Disordered" evidence="1">
    <location>
        <begin position="157"/>
        <end position="245"/>
    </location>
</feature>
<feature type="compositionally biased region" description="Polar residues" evidence="1">
    <location>
        <begin position="481"/>
        <end position="496"/>
    </location>
</feature>
<gene>
    <name evidence="3" type="ORF">AJ80_08026</name>
</gene>
<name>A0A2B7XDQ0_POLH7</name>
<dbReference type="AlphaFoldDB" id="A0A2B7XDQ0"/>
<feature type="compositionally biased region" description="Basic and acidic residues" evidence="1">
    <location>
        <begin position="538"/>
        <end position="547"/>
    </location>
</feature>
<dbReference type="PANTHER" id="PTHR12357">
    <property type="entry name" value="YTH YT521-B HOMOLOGY DOMAIN-CONTAINING"/>
    <property type="match status" value="1"/>
</dbReference>
<dbReference type="GO" id="GO:0000381">
    <property type="term" value="P:regulation of alternative mRNA splicing, via spliceosome"/>
    <property type="evidence" value="ECO:0007669"/>
    <property type="project" value="TreeGrafter"/>
</dbReference>
<feature type="compositionally biased region" description="Polar residues" evidence="1">
    <location>
        <begin position="190"/>
        <end position="202"/>
    </location>
</feature>
<dbReference type="PROSITE" id="PS50882">
    <property type="entry name" value="YTH"/>
    <property type="match status" value="1"/>
</dbReference>
<dbReference type="GO" id="GO:0000398">
    <property type="term" value="P:mRNA splicing, via spliceosome"/>
    <property type="evidence" value="ECO:0007669"/>
    <property type="project" value="TreeGrafter"/>
</dbReference>
<evidence type="ECO:0000313" key="4">
    <source>
        <dbReference type="Proteomes" id="UP000224634"/>
    </source>
</evidence>
<dbReference type="Gene3D" id="3.10.590.10">
    <property type="entry name" value="ph1033 like domains"/>
    <property type="match status" value="1"/>
</dbReference>
<dbReference type="OrthoDB" id="306690at2759"/>
<feature type="compositionally biased region" description="Polar residues" evidence="1">
    <location>
        <begin position="288"/>
        <end position="304"/>
    </location>
</feature>
<dbReference type="Proteomes" id="UP000224634">
    <property type="component" value="Unassembled WGS sequence"/>
</dbReference>
<dbReference type="GO" id="GO:1990247">
    <property type="term" value="F:N6-methyladenosine-containing RNA reader activity"/>
    <property type="evidence" value="ECO:0007669"/>
    <property type="project" value="TreeGrafter"/>
</dbReference>
<feature type="region of interest" description="Disordered" evidence="1">
    <location>
        <begin position="619"/>
        <end position="673"/>
    </location>
</feature>
<sequence length="881" mass="98406">MDGSAGNPRSSSFSSRLDEKLSDLTSALVGPNTAYCSQQWIDAGVRYQIAGDDNNNSDAAYHDHPFLSATVRTDDTNHFDKENIVSITRDLALENSLLQTSITHNSFFSLKYSQQPQPQETSAVTAHPTATATTRMIDSELLKSKRAAAMASLSLKRNSGNGEAPSHLNDGLHPRTTLQSTTTTGSKATDNMNRGDNTTSVAANFDSKSDSQKSFNPVKESGKPAQSRAAPRETDKALHPSHRASTDDIEELLAEGRVATNAIAVEKSAARFVDRSNTCPSMEKARASSRNSNQQGQPPSGNDTTGDEICSALQGILAADDQEASPTARQQRGPSLTSRHSDKGTLQRQRSDPRPAHRSPQHPERPLYEPPKRSAEVFNKRPPVRANASDRDQTLHRASSTRSNFDNEFARFEENELEDLRMWLNMTGYYDVESRHKKLDRYRLKAALKQQLANLEKEEQADEEASSSRHDLGSFVMPSSLPLNSISQSIAPSSDKLSPAPRNMPPPISARNNGSHHGMSRHFNSREESEMGFTNDPPADHVSRHFESPTPKRQYSDLEKGDYQERGSKRPRGDIVSDTHDVKHDAEDTRQRGNDVPEFMSSDRHELIQREICYKDDVEKERAHAPAGPSNRPRANHNDGYSSNWVEQNNPRERSMTHWRGRGRGRGGYHGGSHRFNENGAAFKARQNEPHANGPPIDLSGDGMFEHAHSEFQTWDGLLTLDLGVRYFMIKSKTPYSVEASQQEGTWVTQKKNLEMFAEAFNTCHHVIFLFSVNQSRAFQGYARMESLPGEKGVPLPSWAENTGWSDSPPFRVRWLSTNETWFKFVGHLSNSFLEDKPVLFGRDGTEIEPNCAYETCRIIDDPKHAPSDIQDTPYFDEGYI</sequence>
<protein>
    <recommendedName>
        <fullName evidence="2">YTH domain-containing protein</fullName>
    </recommendedName>
</protein>
<keyword evidence="4" id="KW-1185">Reference proteome</keyword>
<feature type="compositionally biased region" description="Polar residues" evidence="1">
    <location>
        <begin position="639"/>
        <end position="649"/>
    </location>
</feature>
<feature type="region of interest" description="Disordered" evidence="1">
    <location>
        <begin position="455"/>
        <end position="597"/>
    </location>
</feature>
<dbReference type="GO" id="GO:0005654">
    <property type="term" value="C:nucleoplasm"/>
    <property type="evidence" value="ECO:0007669"/>
    <property type="project" value="TreeGrafter"/>
</dbReference>
<feature type="domain" description="YTH" evidence="2">
    <location>
        <begin position="725"/>
        <end position="860"/>
    </location>
</feature>
<feature type="compositionally biased region" description="Basic and acidic residues" evidence="1">
    <location>
        <begin position="554"/>
        <end position="597"/>
    </location>
</feature>
<reference evidence="3 4" key="1">
    <citation type="submission" date="2017-10" db="EMBL/GenBank/DDBJ databases">
        <title>Comparative genomics in systemic dimorphic fungi from Ajellomycetaceae.</title>
        <authorList>
            <person name="Munoz J.F."/>
            <person name="Mcewen J.G."/>
            <person name="Clay O.K."/>
            <person name="Cuomo C.A."/>
        </authorList>
    </citation>
    <scope>NUCLEOTIDE SEQUENCE [LARGE SCALE GENOMIC DNA]</scope>
    <source>
        <strain evidence="3 4">UAMH7299</strain>
    </source>
</reference>
<feature type="compositionally biased region" description="Polar residues" evidence="1">
    <location>
        <begin position="324"/>
        <end position="338"/>
    </location>
</feature>
<dbReference type="PANTHER" id="PTHR12357:SF3">
    <property type="entry name" value="YTH DOMAIN-CONTAINING PROTEIN 1"/>
    <property type="match status" value="1"/>
</dbReference>
<organism evidence="3 4">
    <name type="scientific">Polytolypa hystricis (strain UAMH7299)</name>
    <dbReference type="NCBI Taxonomy" id="1447883"/>
    <lineage>
        <taxon>Eukaryota</taxon>
        <taxon>Fungi</taxon>
        <taxon>Dikarya</taxon>
        <taxon>Ascomycota</taxon>
        <taxon>Pezizomycotina</taxon>
        <taxon>Eurotiomycetes</taxon>
        <taxon>Eurotiomycetidae</taxon>
        <taxon>Onygenales</taxon>
        <taxon>Onygenales incertae sedis</taxon>
        <taxon>Polytolypa</taxon>
    </lineage>
</organism>
<dbReference type="InterPro" id="IPR045168">
    <property type="entry name" value="YTH_prot"/>
</dbReference>
<feature type="compositionally biased region" description="Low complexity" evidence="1">
    <location>
        <begin position="176"/>
        <end position="189"/>
    </location>
</feature>
<evidence type="ECO:0000256" key="1">
    <source>
        <dbReference type="SAM" id="MobiDB-lite"/>
    </source>
</evidence>
<feature type="region of interest" description="Disordered" evidence="1">
    <location>
        <begin position="276"/>
        <end position="402"/>
    </location>
</feature>
<evidence type="ECO:0000259" key="2">
    <source>
        <dbReference type="PROSITE" id="PS50882"/>
    </source>
</evidence>
<dbReference type="CDD" id="cd21134">
    <property type="entry name" value="YTH"/>
    <property type="match status" value="1"/>
</dbReference>
<dbReference type="STRING" id="1447883.A0A2B7XDQ0"/>
<comment type="caution">
    <text evidence="3">The sequence shown here is derived from an EMBL/GenBank/DDBJ whole genome shotgun (WGS) entry which is preliminary data.</text>
</comment>
<dbReference type="Pfam" id="PF04146">
    <property type="entry name" value="YTH"/>
    <property type="match status" value="1"/>
</dbReference>